<organism evidence="2 3">
    <name type="scientific">Neisseria elongata subsp. glycolytica ATCC 29315</name>
    <dbReference type="NCBI Taxonomy" id="546263"/>
    <lineage>
        <taxon>Bacteria</taxon>
        <taxon>Pseudomonadati</taxon>
        <taxon>Pseudomonadota</taxon>
        <taxon>Betaproteobacteria</taxon>
        <taxon>Neisseriales</taxon>
        <taxon>Neisseriaceae</taxon>
        <taxon>Neisseria</taxon>
    </lineage>
</organism>
<dbReference type="PATRIC" id="fig|546263.7.peg.681"/>
<dbReference type="Proteomes" id="UP000031392">
    <property type="component" value="Chromosome"/>
</dbReference>
<dbReference type="EMBL" id="CP007726">
    <property type="protein sequence ID" value="AJE17988.1"/>
    <property type="molecule type" value="Genomic_DNA"/>
</dbReference>
<reference evidence="1 4" key="3">
    <citation type="journal article" date="2015" name="PLoS Genet.">
        <title>Common Cell Shape Evolution of Two Nasopharyngeal Pathogens.</title>
        <authorList>
            <person name="Veyrier F.J."/>
            <person name="Biais N."/>
            <person name="Morales P."/>
            <person name="Belkacem N."/>
            <person name="Guilhen C."/>
            <person name="Ranjeva S."/>
            <person name="Sismeiro O."/>
            <person name="Pehau-Arnaudet G."/>
            <person name="Rocha E.P."/>
            <person name="Werts C."/>
            <person name="Taha M.K."/>
            <person name="Boneca I.G."/>
        </authorList>
    </citation>
    <scope>NUCLEOTIDE SEQUENCE [LARGE SCALE GENOMIC DNA]</scope>
    <source>
        <strain evidence="1 4">ATCC 29315</strain>
    </source>
</reference>
<protein>
    <submittedName>
        <fullName evidence="2">Uncharacterized protein</fullName>
    </submittedName>
</protein>
<keyword evidence="4" id="KW-1185">Reference proteome</keyword>
<evidence type="ECO:0000313" key="2">
    <source>
        <dbReference type="EMBL" id="EFE49324.1"/>
    </source>
</evidence>
<dbReference type="Proteomes" id="UP000005536">
    <property type="component" value="Unassembled WGS sequence"/>
</dbReference>
<proteinExistence type="predicted"/>
<evidence type="ECO:0000313" key="4">
    <source>
        <dbReference type="Proteomes" id="UP000031392"/>
    </source>
</evidence>
<sequence>MFLQYAIQCFTTGQTVECNAVAVSMTIFTYTAEAQRMRSIIPNCVGEFVCTDHICKDNLIRTCLEISNDILITIAVGQEDKLIITFSTG</sequence>
<reference evidence="4" key="2">
    <citation type="submission" date="2014-05" db="EMBL/GenBank/DDBJ databases">
        <title>Complete Genome sequence of Neisseria elongata subsp. glycolytica.</title>
        <authorList>
            <person name="Veyrier F.J."/>
            <person name="Taha M.-K."/>
        </authorList>
    </citation>
    <scope>NUCLEOTIDE SEQUENCE [LARGE SCALE GENOMIC DNA]</scope>
    <source>
        <strain evidence="4">ATCC 29315</strain>
    </source>
</reference>
<name>D4DS70_NEIEG</name>
<dbReference type="AlphaFoldDB" id="D4DS70"/>
<accession>D4DS70</accession>
<dbReference type="EMBL" id="ADBF01000184">
    <property type="protein sequence ID" value="EFE49324.1"/>
    <property type="molecule type" value="Genomic_DNA"/>
</dbReference>
<gene>
    <name evidence="2" type="ORF">NEIELOOT_01913</name>
    <name evidence="1" type="ORF">NELON_03245</name>
</gene>
<dbReference type="HOGENOM" id="CLU_2451553_0_0_4"/>
<dbReference type="KEGG" id="nel:NELON_03245"/>
<evidence type="ECO:0000313" key="3">
    <source>
        <dbReference type="Proteomes" id="UP000005536"/>
    </source>
</evidence>
<reference evidence="2 3" key="1">
    <citation type="submission" date="2010-02" db="EMBL/GenBank/DDBJ databases">
        <authorList>
            <person name="Weinstock G."/>
            <person name="Sodergren E."/>
            <person name="Clifton S."/>
            <person name="Fulton L."/>
            <person name="Fulton B."/>
            <person name="Courtney L."/>
            <person name="Fronick C."/>
            <person name="Harrison M."/>
            <person name="Strong C."/>
            <person name="Farmer C."/>
            <person name="Delahaunty K."/>
            <person name="Markovic C."/>
            <person name="Hall O."/>
            <person name="Minx P."/>
            <person name="Tomlinson C."/>
            <person name="Mitreva M."/>
            <person name="Nelson J."/>
            <person name="Hou S."/>
            <person name="Wollam A."/>
            <person name="Pepin K.H."/>
            <person name="Johnson M."/>
            <person name="Bhonagiri V."/>
            <person name="Zhang X."/>
            <person name="Suruliraj S."/>
            <person name="Warren W."/>
            <person name="Chinwalla A."/>
            <person name="Mardis E.R."/>
            <person name="Wilson R.K."/>
        </authorList>
    </citation>
    <scope>NUCLEOTIDE SEQUENCE [LARGE SCALE GENOMIC DNA]</scope>
    <source>
        <strain evidence="2 3">ATCC 29315</strain>
    </source>
</reference>
<evidence type="ECO:0000313" key="1">
    <source>
        <dbReference type="EMBL" id="AJE17988.1"/>
    </source>
</evidence>